<evidence type="ECO:0000313" key="1">
    <source>
        <dbReference type="EMBL" id="KAJ0052416.1"/>
    </source>
</evidence>
<protein>
    <submittedName>
        <fullName evidence="1">Uncharacterized protein</fullName>
    </submittedName>
</protein>
<comment type="caution">
    <text evidence="1">The sequence shown here is derived from an EMBL/GenBank/DDBJ whole genome shotgun (WGS) entry which is preliminary data.</text>
</comment>
<organism evidence="1 2">
    <name type="scientific">Pistacia integerrima</name>
    <dbReference type="NCBI Taxonomy" id="434235"/>
    <lineage>
        <taxon>Eukaryota</taxon>
        <taxon>Viridiplantae</taxon>
        <taxon>Streptophyta</taxon>
        <taxon>Embryophyta</taxon>
        <taxon>Tracheophyta</taxon>
        <taxon>Spermatophyta</taxon>
        <taxon>Magnoliopsida</taxon>
        <taxon>eudicotyledons</taxon>
        <taxon>Gunneridae</taxon>
        <taxon>Pentapetalae</taxon>
        <taxon>rosids</taxon>
        <taxon>malvids</taxon>
        <taxon>Sapindales</taxon>
        <taxon>Anacardiaceae</taxon>
        <taxon>Pistacia</taxon>
    </lineage>
</organism>
<sequence>MWKKWSSRVNEELNPGIDITVTVRGTLSKLRQSVNEADQRLVIPLSHGDPGALSGIRTSHTVEKAVVDALQSAKFNSCSEYINLLMSRVVADYLSRDLPYKLSPEDVYITSGCAQAMEIIVTVFAYPGANILLPRVGFPNYDARCAFSHLEVRHYDLLPEKGWEVDLDGVKALADENTIGILTINPGSPCGNVSSYDHLKKIAETAKELGILVITDEVYGHLTFGSKSVVPVGVFAPIAPVITLGSISKRWAVTGWKLGWFVTCDPSGNLQKSKIADYLKACLNIISDPVTFIQAALPEVLEKTESDFFLKRSVFLMAKLDVSFLQGIDDDVDFCFKLAKEESVMVLPGVIMGLKNWLRLRFALDVETL</sequence>
<name>A0ACC0ZK11_9ROSI</name>
<gene>
    <name evidence="1" type="ORF">Pint_02314</name>
</gene>
<reference evidence="2" key="1">
    <citation type="journal article" date="2023" name="G3 (Bethesda)">
        <title>Genome assembly and association tests identify interacting loci associated with vigor, precocity, and sex in interspecific pistachio rootstocks.</title>
        <authorList>
            <person name="Palmer W."/>
            <person name="Jacygrad E."/>
            <person name="Sagayaradj S."/>
            <person name="Cavanaugh K."/>
            <person name="Han R."/>
            <person name="Bertier L."/>
            <person name="Beede B."/>
            <person name="Kafkas S."/>
            <person name="Golino D."/>
            <person name="Preece J."/>
            <person name="Michelmore R."/>
        </authorList>
    </citation>
    <scope>NUCLEOTIDE SEQUENCE [LARGE SCALE GENOMIC DNA]</scope>
</reference>
<proteinExistence type="predicted"/>
<evidence type="ECO:0000313" key="2">
    <source>
        <dbReference type="Proteomes" id="UP001163603"/>
    </source>
</evidence>
<dbReference type="Proteomes" id="UP001163603">
    <property type="component" value="Chromosome 1"/>
</dbReference>
<accession>A0ACC0ZK11</accession>
<keyword evidence="2" id="KW-1185">Reference proteome</keyword>
<dbReference type="EMBL" id="CM047736">
    <property type="protein sequence ID" value="KAJ0052416.1"/>
    <property type="molecule type" value="Genomic_DNA"/>
</dbReference>